<dbReference type="RefSeq" id="WP_227309098.1">
    <property type="nucleotide sequence ID" value="NZ_JAESVA010000007.1"/>
</dbReference>
<dbReference type="PANTHER" id="PTHR46796:SF7">
    <property type="entry name" value="ARAC FAMILY TRANSCRIPTIONAL REGULATOR"/>
    <property type="match status" value="1"/>
</dbReference>
<name>A0A963Z604_9PROT</name>
<accession>A0A963Z604</accession>
<dbReference type="Pfam" id="PF12852">
    <property type="entry name" value="Cupin_6"/>
    <property type="match status" value="1"/>
</dbReference>
<keyword evidence="2" id="KW-0238">DNA-binding</keyword>
<dbReference type="InterPro" id="IPR050204">
    <property type="entry name" value="AraC_XylS_family_regulators"/>
</dbReference>
<dbReference type="Gene3D" id="1.10.10.60">
    <property type="entry name" value="Homeodomain-like"/>
    <property type="match status" value="2"/>
</dbReference>
<dbReference type="Proteomes" id="UP000721844">
    <property type="component" value="Unassembled WGS sequence"/>
</dbReference>
<evidence type="ECO:0000259" key="4">
    <source>
        <dbReference type="PROSITE" id="PS01124"/>
    </source>
</evidence>
<dbReference type="PROSITE" id="PS00041">
    <property type="entry name" value="HTH_ARAC_FAMILY_1"/>
    <property type="match status" value="1"/>
</dbReference>
<evidence type="ECO:0000313" key="6">
    <source>
        <dbReference type="Proteomes" id="UP000721844"/>
    </source>
</evidence>
<dbReference type="AlphaFoldDB" id="A0A963Z604"/>
<dbReference type="InterPro" id="IPR009057">
    <property type="entry name" value="Homeodomain-like_sf"/>
</dbReference>
<dbReference type="GO" id="GO:0043565">
    <property type="term" value="F:sequence-specific DNA binding"/>
    <property type="evidence" value="ECO:0007669"/>
    <property type="project" value="InterPro"/>
</dbReference>
<dbReference type="GO" id="GO:0003700">
    <property type="term" value="F:DNA-binding transcription factor activity"/>
    <property type="evidence" value="ECO:0007669"/>
    <property type="project" value="InterPro"/>
</dbReference>
<keyword evidence="6" id="KW-1185">Reference proteome</keyword>
<dbReference type="InterPro" id="IPR032783">
    <property type="entry name" value="AraC_lig"/>
</dbReference>
<evidence type="ECO:0000313" key="5">
    <source>
        <dbReference type="EMBL" id="MCB8882443.1"/>
    </source>
</evidence>
<dbReference type="SUPFAM" id="SSF46689">
    <property type="entry name" value="Homeodomain-like"/>
    <property type="match status" value="2"/>
</dbReference>
<keyword evidence="3" id="KW-0804">Transcription</keyword>
<dbReference type="InterPro" id="IPR018062">
    <property type="entry name" value="HTH_AraC-typ_CS"/>
</dbReference>
<protein>
    <submittedName>
        <fullName evidence="5">Helix-turn-helix transcriptional regulator</fullName>
    </submittedName>
</protein>
<evidence type="ECO:0000256" key="2">
    <source>
        <dbReference type="ARBA" id="ARBA00023125"/>
    </source>
</evidence>
<evidence type="ECO:0000256" key="1">
    <source>
        <dbReference type="ARBA" id="ARBA00023015"/>
    </source>
</evidence>
<keyword evidence="1" id="KW-0805">Transcription regulation</keyword>
<dbReference type="InterPro" id="IPR018060">
    <property type="entry name" value="HTH_AraC"/>
</dbReference>
<organism evidence="5 6">
    <name type="scientific">Acidisoma cellulosilyticum</name>
    <dbReference type="NCBI Taxonomy" id="2802395"/>
    <lineage>
        <taxon>Bacteria</taxon>
        <taxon>Pseudomonadati</taxon>
        <taxon>Pseudomonadota</taxon>
        <taxon>Alphaproteobacteria</taxon>
        <taxon>Acetobacterales</taxon>
        <taxon>Acidocellaceae</taxon>
        <taxon>Acidisoma</taxon>
    </lineage>
</organism>
<gene>
    <name evidence="5" type="ORF">ACELLULO517_19500</name>
</gene>
<comment type="caution">
    <text evidence="5">The sequence shown here is derived from an EMBL/GenBank/DDBJ whole genome shotgun (WGS) entry which is preliminary data.</text>
</comment>
<dbReference type="Pfam" id="PF12833">
    <property type="entry name" value="HTH_18"/>
    <property type="match status" value="1"/>
</dbReference>
<feature type="domain" description="HTH araC/xylS-type" evidence="4">
    <location>
        <begin position="154"/>
        <end position="251"/>
    </location>
</feature>
<dbReference type="EMBL" id="JAESVA010000007">
    <property type="protein sequence ID" value="MCB8882443.1"/>
    <property type="molecule type" value="Genomic_DNA"/>
</dbReference>
<reference evidence="5 6" key="1">
    <citation type="journal article" date="2021" name="Microorganisms">
        <title>Acidisoma silvae sp. nov. and Acidisomacellulosilytica sp. nov., Two Acidophilic Bacteria Isolated from Decaying Wood, Hydrolyzing Cellulose and Producing Poly-3-hydroxybutyrate.</title>
        <authorList>
            <person name="Mieszkin S."/>
            <person name="Pouder E."/>
            <person name="Uroz S."/>
            <person name="Simon-Colin C."/>
            <person name="Alain K."/>
        </authorList>
    </citation>
    <scope>NUCLEOTIDE SEQUENCE [LARGE SCALE GENOMIC DNA]</scope>
    <source>
        <strain evidence="5 6">HW T5.17</strain>
    </source>
</reference>
<dbReference type="PANTHER" id="PTHR46796">
    <property type="entry name" value="HTH-TYPE TRANSCRIPTIONAL ACTIVATOR RHAS-RELATED"/>
    <property type="match status" value="1"/>
</dbReference>
<sequence length="258" mass="27435">MIENTKADRKYDRLTAFLRAYDLRVEVLAAGQMSADAQLFIARDPETGSARRVVLSMQGGTADADGIAAEVIFGGAVNPLLAALPERLVVDLEAGTAMRAIVDLFVAEACSPSCGGATVRSRLGEVIVVLAIRRAIDRGVGAGLLAGLAHPTLHRSLVAMHDDPGRAWTVAELAALAEMSRGHFIARFRDVVGQTPTAYLTAWRLTLGRQALLSDASVKTVAFRSGFGSAAAFSRAFSRQFGYAPKTVRENALEPRPA</sequence>
<dbReference type="SMART" id="SM00342">
    <property type="entry name" value="HTH_ARAC"/>
    <property type="match status" value="1"/>
</dbReference>
<proteinExistence type="predicted"/>
<evidence type="ECO:0000256" key="3">
    <source>
        <dbReference type="ARBA" id="ARBA00023163"/>
    </source>
</evidence>
<dbReference type="PROSITE" id="PS01124">
    <property type="entry name" value="HTH_ARAC_FAMILY_2"/>
    <property type="match status" value="1"/>
</dbReference>